<dbReference type="InterPro" id="IPR010982">
    <property type="entry name" value="Lambda_DNA-bd_dom_sf"/>
</dbReference>
<dbReference type="GO" id="GO:0003700">
    <property type="term" value="F:DNA-binding transcription factor activity"/>
    <property type="evidence" value="ECO:0007669"/>
    <property type="project" value="TreeGrafter"/>
</dbReference>
<dbReference type="GO" id="GO:0000976">
    <property type="term" value="F:transcription cis-regulatory region binding"/>
    <property type="evidence" value="ECO:0007669"/>
    <property type="project" value="TreeGrafter"/>
</dbReference>
<sequence>MNMREIARRAGVSSATVSRVINGSTIVREDTAQRVRKVLEEVQFIPNPSATTLKYGRSKTYGLIVPDMLNPFFAEFFGAFEDLLVEIDHEVLLTSAQTAEKLLKSIRRMLMRQVDGAVLMASEFDTQSVEPLLRRRVPLTTVDRRTVHVGCSDVSIDYELGFAEAVRHLVSLGHTRVGYIGGMKGPHTSEVRANAFKLAIRGAGLTLHPELMRLGNYRVSGGEREVTALMKEAEPPTAILTANDLTALGATHGLHRLGLSAPRDLSIIGLDDILLTEVCQPPLSTIRTPRKRLARVCLEALDFSKANIESKGVQLSVPTELIVRETTGAPRRRERTSKTSRRKS</sequence>
<evidence type="ECO:0000256" key="4">
    <source>
        <dbReference type="SAM" id="MobiDB-lite"/>
    </source>
</evidence>
<evidence type="ECO:0000259" key="6">
    <source>
        <dbReference type="PROSITE" id="PS50943"/>
    </source>
</evidence>
<dbReference type="SUPFAM" id="SSF53822">
    <property type="entry name" value="Periplasmic binding protein-like I"/>
    <property type="match status" value="1"/>
</dbReference>
<dbReference type="PROSITE" id="PS50932">
    <property type="entry name" value="HTH_LACI_2"/>
    <property type="match status" value="1"/>
</dbReference>
<dbReference type="CDD" id="cd01392">
    <property type="entry name" value="HTH_LacI"/>
    <property type="match status" value="1"/>
</dbReference>
<evidence type="ECO:0000256" key="1">
    <source>
        <dbReference type="ARBA" id="ARBA00023015"/>
    </source>
</evidence>
<keyword evidence="3" id="KW-0804">Transcription</keyword>
<dbReference type="SUPFAM" id="SSF47413">
    <property type="entry name" value="lambda repressor-like DNA-binding domains"/>
    <property type="match status" value="1"/>
</dbReference>
<dbReference type="SMART" id="SM00354">
    <property type="entry name" value="HTH_LACI"/>
    <property type="match status" value="1"/>
</dbReference>
<evidence type="ECO:0000313" key="8">
    <source>
        <dbReference type="Proteomes" id="UP000182427"/>
    </source>
</evidence>
<dbReference type="InterPro" id="IPR028082">
    <property type="entry name" value="Peripla_BP_I"/>
</dbReference>
<evidence type="ECO:0000256" key="3">
    <source>
        <dbReference type="ARBA" id="ARBA00023163"/>
    </source>
</evidence>
<name>A0A1G7GVI4_9BACT</name>
<proteinExistence type="predicted"/>
<evidence type="ECO:0000259" key="5">
    <source>
        <dbReference type="PROSITE" id="PS50932"/>
    </source>
</evidence>
<dbReference type="InterPro" id="IPR046335">
    <property type="entry name" value="LacI/GalR-like_sensor"/>
</dbReference>
<accession>A0A1G7GVI4</accession>
<dbReference type="CDD" id="cd06267">
    <property type="entry name" value="PBP1_LacI_sugar_binding-like"/>
    <property type="match status" value="1"/>
</dbReference>
<dbReference type="InterPro" id="IPR001387">
    <property type="entry name" value="Cro/C1-type_HTH"/>
</dbReference>
<dbReference type="AlphaFoldDB" id="A0A1G7GVI4"/>
<organism evidence="7 8">
    <name type="scientific">Terriglobus roseus</name>
    <dbReference type="NCBI Taxonomy" id="392734"/>
    <lineage>
        <taxon>Bacteria</taxon>
        <taxon>Pseudomonadati</taxon>
        <taxon>Acidobacteriota</taxon>
        <taxon>Terriglobia</taxon>
        <taxon>Terriglobales</taxon>
        <taxon>Acidobacteriaceae</taxon>
        <taxon>Terriglobus</taxon>
    </lineage>
</organism>
<feature type="region of interest" description="Disordered" evidence="4">
    <location>
        <begin position="325"/>
        <end position="344"/>
    </location>
</feature>
<dbReference type="PROSITE" id="PS50943">
    <property type="entry name" value="HTH_CROC1"/>
    <property type="match status" value="1"/>
</dbReference>
<feature type="compositionally biased region" description="Basic residues" evidence="4">
    <location>
        <begin position="330"/>
        <end position="344"/>
    </location>
</feature>
<reference evidence="7 8" key="1">
    <citation type="submission" date="2016-10" db="EMBL/GenBank/DDBJ databases">
        <authorList>
            <person name="de Groot N.N."/>
        </authorList>
    </citation>
    <scope>NUCLEOTIDE SEQUENCE [LARGE SCALE GENOMIC DNA]</scope>
    <source>
        <strain evidence="7 8">GAS232</strain>
    </source>
</reference>
<feature type="domain" description="HTH cro/C1-type" evidence="6">
    <location>
        <begin position="1"/>
        <end position="45"/>
    </location>
</feature>
<feature type="domain" description="HTH lacI-type" evidence="5">
    <location>
        <begin position="1"/>
        <end position="55"/>
    </location>
</feature>
<dbReference type="PANTHER" id="PTHR30146">
    <property type="entry name" value="LACI-RELATED TRANSCRIPTIONAL REPRESSOR"/>
    <property type="match status" value="1"/>
</dbReference>
<dbReference type="PRINTS" id="PR00036">
    <property type="entry name" value="HTHLACI"/>
</dbReference>
<dbReference type="EMBL" id="LT629690">
    <property type="protein sequence ID" value="SDE92157.1"/>
    <property type="molecule type" value="Genomic_DNA"/>
</dbReference>
<dbReference type="Pfam" id="PF00356">
    <property type="entry name" value="LacI"/>
    <property type="match status" value="1"/>
</dbReference>
<dbReference type="Gene3D" id="1.10.260.40">
    <property type="entry name" value="lambda repressor-like DNA-binding domains"/>
    <property type="match status" value="1"/>
</dbReference>
<dbReference type="PANTHER" id="PTHR30146:SF138">
    <property type="entry name" value="TRANSCRIPTIONAL REGULATORY PROTEIN"/>
    <property type="match status" value="1"/>
</dbReference>
<keyword evidence="2" id="KW-0238">DNA-binding</keyword>
<dbReference type="Gene3D" id="3.40.50.2300">
    <property type="match status" value="2"/>
</dbReference>
<dbReference type="InterPro" id="IPR000843">
    <property type="entry name" value="HTH_LacI"/>
</dbReference>
<dbReference type="Proteomes" id="UP000182427">
    <property type="component" value="Chromosome I"/>
</dbReference>
<dbReference type="PROSITE" id="PS00356">
    <property type="entry name" value="HTH_LACI_1"/>
    <property type="match status" value="1"/>
</dbReference>
<keyword evidence="8" id="KW-1185">Reference proteome</keyword>
<dbReference type="Pfam" id="PF13377">
    <property type="entry name" value="Peripla_BP_3"/>
    <property type="match status" value="1"/>
</dbReference>
<evidence type="ECO:0000313" key="7">
    <source>
        <dbReference type="EMBL" id="SDE92157.1"/>
    </source>
</evidence>
<evidence type="ECO:0000256" key="2">
    <source>
        <dbReference type="ARBA" id="ARBA00023125"/>
    </source>
</evidence>
<gene>
    <name evidence="7" type="ORF">SAMN05444167_0819</name>
</gene>
<protein>
    <submittedName>
        <fullName evidence="7">Transcriptional regulator, LacI family</fullName>
    </submittedName>
</protein>
<keyword evidence="1" id="KW-0805">Transcription regulation</keyword>